<evidence type="ECO:0000313" key="2">
    <source>
        <dbReference type="Proteomes" id="UP000037175"/>
    </source>
</evidence>
<dbReference type="InterPro" id="IPR058240">
    <property type="entry name" value="rSAM_sf"/>
</dbReference>
<accession>A0A0L6W4W9</accession>
<dbReference type="CDD" id="cd01335">
    <property type="entry name" value="Radical_SAM"/>
    <property type="match status" value="1"/>
</dbReference>
<dbReference type="Gene3D" id="3.80.30.30">
    <property type="match status" value="1"/>
</dbReference>
<keyword evidence="2" id="KW-1185">Reference proteome</keyword>
<dbReference type="Gene3D" id="3.40.50.12110">
    <property type="match status" value="1"/>
</dbReference>
<dbReference type="InterPro" id="IPR007197">
    <property type="entry name" value="rSAM"/>
</dbReference>
<dbReference type="RefSeq" id="WP_052216887.1">
    <property type="nucleotide sequence ID" value="NZ_LGTE01000003.1"/>
</dbReference>
<dbReference type="SFLD" id="SFLDF00412">
    <property type="entry name" value="spore_photoproduct_lyase_2"/>
    <property type="match status" value="1"/>
</dbReference>
<dbReference type="SFLD" id="SFLDG01079">
    <property type="entry name" value="spore_photoproduct_lyase_like"/>
    <property type="match status" value="1"/>
</dbReference>
<dbReference type="GO" id="GO:0051539">
    <property type="term" value="F:4 iron, 4 sulfur cluster binding"/>
    <property type="evidence" value="ECO:0007669"/>
    <property type="project" value="TreeGrafter"/>
</dbReference>
<dbReference type="PANTHER" id="PTHR37822:SF2">
    <property type="entry name" value="SPORE PHOTOPRODUCT LYASE"/>
    <property type="match status" value="1"/>
</dbReference>
<dbReference type="SUPFAM" id="SSF102114">
    <property type="entry name" value="Radical SAM enzymes"/>
    <property type="match status" value="1"/>
</dbReference>
<name>A0A0L6W4W9_9FIRM</name>
<reference evidence="2" key="1">
    <citation type="submission" date="2015-07" db="EMBL/GenBank/DDBJ databases">
        <title>Complete Genome of Thermincola ferriacetica strain Z-0001T.</title>
        <authorList>
            <person name="Lusk B."/>
            <person name="Badalamenti J.P."/>
            <person name="Parameswaran P."/>
            <person name="Bond D.R."/>
            <person name="Torres C.I."/>
        </authorList>
    </citation>
    <scope>NUCLEOTIDE SEQUENCE [LARGE SCALE GENOMIC DNA]</scope>
    <source>
        <strain evidence="2">Z-0001</strain>
    </source>
</reference>
<dbReference type="Proteomes" id="UP000037175">
    <property type="component" value="Unassembled WGS sequence"/>
</dbReference>
<dbReference type="InterPro" id="IPR023897">
    <property type="entry name" value="SPL_firmicutes"/>
</dbReference>
<dbReference type="PATRIC" id="fig|281456.6.peg.735"/>
<dbReference type="EMBL" id="LGTE01000003">
    <property type="protein sequence ID" value="KNZ70511.1"/>
    <property type="molecule type" value="Genomic_DNA"/>
</dbReference>
<dbReference type="SFLD" id="SFLDS00029">
    <property type="entry name" value="Radical_SAM"/>
    <property type="match status" value="1"/>
</dbReference>
<dbReference type="InterPro" id="IPR034559">
    <property type="entry name" value="SPL_Clostridia"/>
</dbReference>
<sequence>MKTALEVSKKKTTNLFQPVRVYFEQEALNYPLGRQIYERVQKEGTEIKMVGSHNRVTGIPGDTPQMSYREAKRTLVVGVRRSKNFESCKPSAHYQLPLVTSCPGMCEYCYLNTTLGKKPYVRVYVNIEEILTRAREYINQRKPEITIFEGAATSDPVPVEYLSGALRRAIEFFGQQEYGRFRFVTKFTEVEGLLSLQHNGHTRFRFSINSDQVISRYERRTPPLKERIQAAGKVFKAGYPLGFIVAPIFVYDGWQQDYRKLFEELYCQLGKVQDLTFEFITHRFTRRAKANILSLFPQSDLPMEEQQRQFKFGQFGYGKFIYPKETLQEIESFMKSMVKEFFPQAKTEYFV</sequence>
<dbReference type="PANTHER" id="PTHR37822">
    <property type="entry name" value="SPORE PHOTOPRODUCT LYASE-RELATED"/>
    <property type="match status" value="1"/>
</dbReference>
<dbReference type="NCBIfam" id="TIGR04070">
    <property type="entry name" value="photo_TT_lyase"/>
    <property type="match status" value="1"/>
</dbReference>
<dbReference type="Pfam" id="PF20903">
    <property type="entry name" value="SPL"/>
    <property type="match status" value="1"/>
</dbReference>
<dbReference type="GO" id="GO:0042601">
    <property type="term" value="C:endospore-forming forespore"/>
    <property type="evidence" value="ECO:0007669"/>
    <property type="project" value="TreeGrafter"/>
</dbReference>
<protein>
    <submittedName>
        <fullName evidence="1">Radical SAM protein</fullName>
    </submittedName>
</protein>
<organism evidence="1 2">
    <name type="scientific">Thermincola ferriacetica</name>
    <dbReference type="NCBI Taxonomy" id="281456"/>
    <lineage>
        <taxon>Bacteria</taxon>
        <taxon>Bacillati</taxon>
        <taxon>Bacillota</taxon>
        <taxon>Clostridia</taxon>
        <taxon>Eubacteriales</taxon>
        <taxon>Thermincolaceae</taxon>
        <taxon>Thermincola</taxon>
    </lineage>
</organism>
<dbReference type="AlphaFoldDB" id="A0A0L6W4W9"/>
<gene>
    <name evidence="1" type="ORF">Tfer_0693</name>
</gene>
<dbReference type="InterPro" id="IPR049539">
    <property type="entry name" value="SPL"/>
</dbReference>
<proteinExistence type="predicted"/>
<dbReference type="GO" id="GO:0003913">
    <property type="term" value="F:DNA photolyase activity"/>
    <property type="evidence" value="ECO:0007669"/>
    <property type="project" value="InterPro"/>
</dbReference>
<evidence type="ECO:0000313" key="1">
    <source>
        <dbReference type="EMBL" id="KNZ70511.1"/>
    </source>
</evidence>
<dbReference type="GO" id="GO:1904047">
    <property type="term" value="F:S-adenosyl-L-methionine binding"/>
    <property type="evidence" value="ECO:0007669"/>
    <property type="project" value="InterPro"/>
</dbReference>
<comment type="caution">
    <text evidence="1">The sequence shown here is derived from an EMBL/GenBank/DDBJ whole genome shotgun (WGS) entry which is preliminary data.</text>
</comment>